<dbReference type="AlphaFoldDB" id="A0A3D9UX23"/>
<gene>
    <name evidence="2" type="ORF">DFJ65_0276</name>
</gene>
<organism evidence="2 3">
    <name type="scientific">Calidifontibacter indicus</name>
    <dbReference type="NCBI Taxonomy" id="419650"/>
    <lineage>
        <taxon>Bacteria</taxon>
        <taxon>Bacillati</taxon>
        <taxon>Actinomycetota</taxon>
        <taxon>Actinomycetes</taxon>
        <taxon>Micrococcales</taxon>
        <taxon>Dermacoccaceae</taxon>
        <taxon>Calidifontibacter</taxon>
    </lineage>
</organism>
<dbReference type="InterPro" id="IPR011990">
    <property type="entry name" value="TPR-like_helical_dom_sf"/>
</dbReference>
<name>A0A3D9UX23_9MICO</name>
<dbReference type="OrthoDB" id="9761935at2"/>
<evidence type="ECO:0000259" key="1">
    <source>
        <dbReference type="Pfam" id="PF12770"/>
    </source>
</evidence>
<dbReference type="SUPFAM" id="SSF48452">
    <property type="entry name" value="TPR-like"/>
    <property type="match status" value="1"/>
</dbReference>
<feature type="domain" description="CHAT" evidence="1">
    <location>
        <begin position="555"/>
        <end position="774"/>
    </location>
</feature>
<reference evidence="2 3" key="1">
    <citation type="submission" date="2018-08" db="EMBL/GenBank/DDBJ databases">
        <title>Sequencing the genomes of 1000 actinobacteria strains.</title>
        <authorList>
            <person name="Klenk H.-P."/>
        </authorList>
    </citation>
    <scope>NUCLEOTIDE SEQUENCE [LARGE SCALE GENOMIC DNA]</scope>
    <source>
        <strain evidence="2 3">DSM 22967</strain>
    </source>
</reference>
<dbReference type="Proteomes" id="UP000256253">
    <property type="component" value="Unassembled WGS sequence"/>
</dbReference>
<dbReference type="Pfam" id="PF12770">
    <property type="entry name" value="CHAT"/>
    <property type="match status" value="1"/>
</dbReference>
<dbReference type="InterPro" id="IPR024983">
    <property type="entry name" value="CHAT_dom"/>
</dbReference>
<comment type="caution">
    <text evidence="2">The sequence shown here is derived from an EMBL/GenBank/DDBJ whole genome shotgun (WGS) entry which is preliminary data.</text>
</comment>
<dbReference type="RefSeq" id="WP_115921467.1">
    <property type="nucleotide sequence ID" value="NZ_QTUA01000001.1"/>
</dbReference>
<sequence length="807" mass="86233">MSQQSRWIRFNARLTGALTEFLLDGLASAHTEFALAVEEARDLDPARWRPRWHFQRAGVLGRSGDLAAALEDMSTALAGLDSFTELEQCSVLVTDGLLRAMVGSQRAAARSFGRARQIADALGHDGMAATAIHDEGYSEYLAGNLPRALELVSAGDVDDGYVTPAILLLDRGIVLLECGLVDDARTVLTTATEHVRPRKPDHTAAEIQLELARAERLLGNPDAASRHAGRAEQLYARIGATAWQERAHLLQLAVSLDAGRAVARCLHDCGTLWASARARGDSELADHVAATAAQAAIRLQQWDIAQSWLERSSGRTAPSSAAGLHRTWVRAGVSAGQQRPGAARRMLADAARQLGRSRAESASLDLRTAAAVHGVQLARLDLRLALDHGPGAVLASLDRWRSATDRLPTVRPPADPELMQLTEQLRTLVDRTREESDARELADLARRQDVLHRRARARSWALTNEGLAPSPPRTDLARARSLLAEHDRDLLWFVRHDDRLLGLGVTRGRARIVDLGSADEIAELARRVRADLQMAATVHLGAMRSSVLGSLKSGAEQLDRLLLSPWRLDAGGLVVIAGAELAGLPWSLLPRMSGRPVNVARSLTGWAARATEVTAAPRVTVCTGPRLPRAGDEARAVQHAWRTIELMEASTGDDLVRAVTDADLVHVAAHGTHRPDSPLFSSVELAGGAVFAHEFQPAGVTAKHIVLSACEVGAATVRPGDETLGLASSLWSLGAVSVVAAPRPVPDEVAASVMSAHHRHLAAGRPVDEALALALAGADPSAASFLALGSTTRFRPVDEAGRPAGVQ</sequence>
<proteinExistence type="predicted"/>
<evidence type="ECO:0000313" key="3">
    <source>
        <dbReference type="Proteomes" id="UP000256253"/>
    </source>
</evidence>
<keyword evidence="3" id="KW-1185">Reference proteome</keyword>
<protein>
    <submittedName>
        <fullName evidence="2">CHAT domain-containing protein</fullName>
    </submittedName>
</protein>
<evidence type="ECO:0000313" key="2">
    <source>
        <dbReference type="EMBL" id="REF29341.1"/>
    </source>
</evidence>
<dbReference type="EMBL" id="QTUA01000001">
    <property type="protein sequence ID" value="REF29341.1"/>
    <property type="molecule type" value="Genomic_DNA"/>
</dbReference>
<accession>A0A3D9UX23</accession>
<dbReference type="Gene3D" id="1.25.40.10">
    <property type="entry name" value="Tetratricopeptide repeat domain"/>
    <property type="match status" value="1"/>
</dbReference>